<dbReference type="GO" id="GO:0003676">
    <property type="term" value="F:nucleic acid binding"/>
    <property type="evidence" value="ECO:0007669"/>
    <property type="project" value="InterPro"/>
</dbReference>
<dbReference type="Gramene" id="Jr11_10130_p1">
    <property type="protein sequence ID" value="cds.Jr11_10130_p1"/>
    <property type="gene ID" value="Jr11_10130"/>
</dbReference>
<protein>
    <submittedName>
        <fullName evidence="2">Uncharacterized protein</fullName>
    </submittedName>
</protein>
<evidence type="ECO:0000256" key="1">
    <source>
        <dbReference type="SAM" id="MobiDB-lite"/>
    </source>
</evidence>
<comment type="caution">
    <text evidence="2">The sequence shown here is derived from an EMBL/GenBank/DDBJ whole genome shotgun (WGS) entry which is preliminary data.</text>
</comment>
<evidence type="ECO:0000313" key="2">
    <source>
        <dbReference type="EMBL" id="KAF5454781.1"/>
    </source>
</evidence>
<feature type="compositionally biased region" description="Polar residues" evidence="1">
    <location>
        <begin position="191"/>
        <end position="215"/>
    </location>
</feature>
<dbReference type="PANTHER" id="PTHR47481:SF9">
    <property type="entry name" value="RETROTRANSPOSON GAG DOMAIN-CONTAINING PROTEIN"/>
    <property type="match status" value="1"/>
</dbReference>
<dbReference type="EMBL" id="LIHL02000011">
    <property type="protein sequence ID" value="KAF5454781.1"/>
    <property type="molecule type" value="Genomic_DNA"/>
</dbReference>
<feature type="region of interest" description="Disordered" evidence="1">
    <location>
        <begin position="191"/>
        <end position="222"/>
    </location>
</feature>
<proteinExistence type="predicted"/>
<accession>A0A833X2P8</accession>
<dbReference type="SUPFAM" id="SSF57756">
    <property type="entry name" value="Retrovirus zinc finger-like domains"/>
    <property type="match status" value="1"/>
</dbReference>
<dbReference type="AlphaFoldDB" id="A0A833X2P8"/>
<reference evidence="2" key="2">
    <citation type="submission" date="2020-03" db="EMBL/GenBank/DDBJ databases">
        <title>Walnut 2.0.</title>
        <authorList>
            <person name="Marrano A."/>
            <person name="Britton M."/>
            <person name="Zimin A.V."/>
            <person name="Zaini P.A."/>
            <person name="Workman R."/>
            <person name="Puiu D."/>
            <person name="Bianco L."/>
            <person name="Allen B.J."/>
            <person name="Troggio M."/>
            <person name="Leslie C.A."/>
            <person name="Timp W."/>
            <person name="Dendekar A."/>
            <person name="Salzberg S.L."/>
            <person name="Neale D.B."/>
        </authorList>
    </citation>
    <scope>NUCLEOTIDE SEQUENCE</scope>
    <source>
        <tissue evidence="2">Leaves</tissue>
    </source>
</reference>
<dbReference type="InterPro" id="IPR036875">
    <property type="entry name" value="Znf_CCHC_sf"/>
</dbReference>
<feature type="non-terminal residue" evidence="2">
    <location>
        <position position="1"/>
    </location>
</feature>
<dbReference type="PANTHER" id="PTHR47481">
    <property type="match status" value="1"/>
</dbReference>
<organism evidence="2 3">
    <name type="scientific">Juglans regia</name>
    <name type="common">English walnut</name>
    <dbReference type="NCBI Taxonomy" id="51240"/>
    <lineage>
        <taxon>Eukaryota</taxon>
        <taxon>Viridiplantae</taxon>
        <taxon>Streptophyta</taxon>
        <taxon>Embryophyta</taxon>
        <taxon>Tracheophyta</taxon>
        <taxon>Spermatophyta</taxon>
        <taxon>Magnoliopsida</taxon>
        <taxon>eudicotyledons</taxon>
        <taxon>Gunneridae</taxon>
        <taxon>Pentapetalae</taxon>
        <taxon>rosids</taxon>
        <taxon>fabids</taxon>
        <taxon>Fagales</taxon>
        <taxon>Juglandaceae</taxon>
        <taxon>Juglans</taxon>
    </lineage>
</organism>
<gene>
    <name evidence="2" type="ORF">F2P56_024420</name>
</gene>
<sequence length="340" mass="36895">MATSPEFVILNNTEPTGNGDTHLIAINVGSQLPLKLTPSNFPSWRAQLMSLLIGYDLQGYLDGTIAFSKPVMPLIAASSTARDAWSKLQRLYANRSQSRSVSEYLHAIKVLVDELAIIDSPVSANDITLYVLNGLGPEFRDIAAPIRARETSLTFEELHDMLVGQENYLERIEAFNSSLVATANSTQRCSAVSKSNRNQRFNTSSSGQQRTNSSPYGRKERSGKPQIVCQLCDKVGHSAKTCRSAFTEKSVNRATTSGSNDKKWLVDLAASHIITSDPANLSVHSKYDGTDEVVIGDGSGLRVTHDRSTGATLLRGKCKDGVYPMPLASLTTKSSVLALV</sequence>
<reference evidence="2" key="1">
    <citation type="submission" date="2015-10" db="EMBL/GenBank/DDBJ databases">
        <authorList>
            <person name="Martinez-Garcia P.J."/>
            <person name="Crepeau M.W."/>
            <person name="Puiu D."/>
            <person name="Gonzalez-Ibeas D."/>
            <person name="Whalen J."/>
            <person name="Stevens K."/>
            <person name="Paul R."/>
            <person name="Butterfield T."/>
            <person name="Britton M."/>
            <person name="Reagan R."/>
            <person name="Chakraborty S."/>
            <person name="Walawage S.L."/>
            <person name="Vasquez-Gross H.A."/>
            <person name="Cardeno C."/>
            <person name="Famula R."/>
            <person name="Pratt K."/>
            <person name="Kuruganti S."/>
            <person name="Aradhya M.K."/>
            <person name="Leslie C.A."/>
            <person name="Dandekar A.M."/>
            <person name="Salzberg S.L."/>
            <person name="Wegrzyn J.L."/>
            <person name="Langley C.H."/>
            <person name="Neale D.B."/>
        </authorList>
    </citation>
    <scope>NUCLEOTIDE SEQUENCE</scope>
    <source>
        <tissue evidence="2">Leaves</tissue>
    </source>
</reference>
<dbReference type="Proteomes" id="UP000619265">
    <property type="component" value="Unassembled WGS sequence"/>
</dbReference>
<name>A0A833X2P8_JUGRE</name>
<evidence type="ECO:0000313" key="3">
    <source>
        <dbReference type="Proteomes" id="UP000619265"/>
    </source>
</evidence>
<dbReference type="GO" id="GO:0008270">
    <property type="term" value="F:zinc ion binding"/>
    <property type="evidence" value="ECO:0007669"/>
    <property type="project" value="InterPro"/>
</dbReference>